<feature type="transmembrane region" description="Helical" evidence="6">
    <location>
        <begin position="311"/>
        <end position="329"/>
    </location>
</feature>
<keyword evidence="7" id="KW-0132">Cell division</keyword>
<evidence type="ECO:0000256" key="5">
    <source>
        <dbReference type="ARBA" id="ARBA00023136"/>
    </source>
</evidence>
<feature type="transmembrane region" description="Helical" evidence="6">
    <location>
        <begin position="377"/>
        <end position="398"/>
    </location>
</feature>
<keyword evidence="5 6" id="KW-0472">Membrane</keyword>
<dbReference type="InterPro" id="IPR001182">
    <property type="entry name" value="FtsW/RodA"/>
</dbReference>
<dbReference type="EMBL" id="LR134523">
    <property type="protein sequence ID" value="VEJ35677.1"/>
    <property type="molecule type" value="Genomic_DNA"/>
</dbReference>
<organism evidence="7 8">
    <name type="scientific">Aedoeadaptatus ivorii</name>
    <dbReference type="NCBI Taxonomy" id="54006"/>
    <lineage>
        <taxon>Bacteria</taxon>
        <taxon>Bacillati</taxon>
        <taxon>Bacillota</taxon>
        <taxon>Tissierellia</taxon>
        <taxon>Tissierellales</taxon>
        <taxon>Peptoniphilaceae</taxon>
        <taxon>Aedoeadaptatus</taxon>
    </lineage>
</organism>
<feature type="transmembrane region" description="Helical" evidence="6">
    <location>
        <begin position="117"/>
        <end position="136"/>
    </location>
</feature>
<dbReference type="Proteomes" id="UP000269544">
    <property type="component" value="Chromosome"/>
</dbReference>
<evidence type="ECO:0000256" key="6">
    <source>
        <dbReference type="SAM" id="Phobius"/>
    </source>
</evidence>
<gene>
    <name evidence="7" type="primary">ftsW_1</name>
    <name evidence="7" type="ORF">NCTC13079_00839</name>
</gene>
<feature type="transmembrane region" description="Helical" evidence="6">
    <location>
        <begin position="93"/>
        <end position="111"/>
    </location>
</feature>
<dbReference type="GO" id="GO:0032153">
    <property type="term" value="C:cell division site"/>
    <property type="evidence" value="ECO:0007669"/>
    <property type="project" value="TreeGrafter"/>
</dbReference>
<dbReference type="KEGG" id="piv:NCTC13079_00839"/>
<feature type="transmembrane region" description="Helical" evidence="6">
    <location>
        <begin position="270"/>
        <end position="291"/>
    </location>
</feature>
<keyword evidence="8" id="KW-1185">Reference proteome</keyword>
<reference evidence="7 8" key="1">
    <citation type="submission" date="2018-12" db="EMBL/GenBank/DDBJ databases">
        <authorList>
            <consortium name="Pathogen Informatics"/>
        </authorList>
    </citation>
    <scope>NUCLEOTIDE SEQUENCE [LARGE SCALE GENOMIC DNA]</scope>
    <source>
        <strain evidence="7 8">NCTC13079</strain>
    </source>
</reference>
<dbReference type="RefSeq" id="WP_126465440.1">
    <property type="nucleotide sequence ID" value="NZ_JAUSWF010000001.1"/>
</dbReference>
<evidence type="ECO:0000256" key="2">
    <source>
        <dbReference type="ARBA" id="ARBA00022692"/>
    </source>
</evidence>
<dbReference type="AlphaFoldDB" id="A0A3S4Y788"/>
<feature type="transmembrane region" description="Helical" evidence="6">
    <location>
        <begin position="12"/>
        <end position="29"/>
    </location>
</feature>
<feature type="transmembrane region" description="Helical" evidence="6">
    <location>
        <begin position="227"/>
        <end position="249"/>
    </location>
</feature>
<protein>
    <submittedName>
        <fullName evidence="7">Cell division protein FtsW</fullName>
    </submittedName>
</protein>
<keyword evidence="7" id="KW-0131">Cell cycle</keyword>
<dbReference type="GO" id="GO:0005886">
    <property type="term" value="C:plasma membrane"/>
    <property type="evidence" value="ECO:0007669"/>
    <property type="project" value="TreeGrafter"/>
</dbReference>
<feature type="transmembrane region" description="Helical" evidence="6">
    <location>
        <begin position="36"/>
        <end position="57"/>
    </location>
</feature>
<evidence type="ECO:0000313" key="7">
    <source>
        <dbReference type="EMBL" id="VEJ35677.1"/>
    </source>
</evidence>
<evidence type="ECO:0000256" key="3">
    <source>
        <dbReference type="ARBA" id="ARBA00022960"/>
    </source>
</evidence>
<accession>A0A3S4Y788</accession>
<feature type="transmembrane region" description="Helical" evidence="6">
    <location>
        <begin position="148"/>
        <end position="170"/>
    </location>
</feature>
<keyword evidence="2 6" id="KW-0812">Transmembrane</keyword>
<proteinExistence type="predicted"/>
<keyword evidence="3" id="KW-0133">Cell shape</keyword>
<keyword evidence="4 6" id="KW-1133">Transmembrane helix</keyword>
<dbReference type="PANTHER" id="PTHR30474">
    <property type="entry name" value="CELL CYCLE PROTEIN"/>
    <property type="match status" value="1"/>
</dbReference>
<dbReference type="PANTHER" id="PTHR30474:SF3">
    <property type="entry name" value="PEPTIDOGLYCAN GLYCOSYLTRANSFERASE RODA"/>
    <property type="match status" value="1"/>
</dbReference>
<evidence type="ECO:0000256" key="1">
    <source>
        <dbReference type="ARBA" id="ARBA00004141"/>
    </source>
</evidence>
<dbReference type="Pfam" id="PF01098">
    <property type="entry name" value="FTSW_RODA_SPOVE"/>
    <property type="match status" value="1"/>
</dbReference>
<evidence type="ECO:0000313" key="8">
    <source>
        <dbReference type="Proteomes" id="UP000269544"/>
    </source>
</evidence>
<feature type="transmembrane region" description="Helical" evidence="6">
    <location>
        <begin position="182"/>
        <end position="199"/>
    </location>
</feature>
<feature type="transmembrane region" description="Helical" evidence="6">
    <location>
        <begin position="63"/>
        <end position="81"/>
    </location>
</feature>
<dbReference type="GO" id="GO:0015648">
    <property type="term" value="F:lipid-linked peptidoglycan transporter activity"/>
    <property type="evidence" value="ECO:0007669"/>
    <property type="project" value="TreeGrafter"/>
</dbReference>
<evidence type="ECO:0000256" key="4">
    <source>
        <dbReference type="ARBA" id="ARBA00022989"/>
    </source>
</evidence>
<dbReference type="OrthoDB" id="9812661at2"/>
<feature type="transmembrane region" description="Helical" evidence="6">
    <location>
        <begin position="341"/>
        <end position="365"/>
    </location>
</feature>
<comment type="subcellular location">
    <subcellularLocation>
        <location evidence="1">Membrane</location>
        <topology evidence="1">Multi-pass membrane protein</topology>
    </subcellularLocation>
</comment>
<name>A0A3S4Y788_9FIRM</name>
<dbReference type="GO" id="GO:0008360">
    <property type="term" value="P:regulation of cell shape"/>
    <property type="evidence" value="ECO:0007669"/>
    <property type="project" value="UniProtKB-KW"/>
</dbReference>
<sequence>MREKLLRRPRDLLLIFEILAIVLVFYTYDGQLDRQFLFLAGGLIFVIYISNFILGKITTGDNYIFLIVSLLLTIGVTTIFRIDPETGIKQLQWAFIGVLFFYATYFIVRILPNLERFGSLALAVSVALFLATLIFGKTVGGARNWLNLGFIVFQPTEFIKILLMFILGGFYANYEKYTRFPYASYIILAVIYFFVLLLFIQRDLGTAVLFMAMYLAIQFIYDPDIKAFFVNLGLLAVGSVAGFFLFGHVRTRVNIWLNPWEDVYNAGRQVVQSLFAIAEGGFFGAGIGFGHPELIPVSVSDFIFPVICEEMGLFAGFAVILLYLLLVYRGIKIALEQEYKFYRMLAISATVLISVQAFLNIGGVIKLIPMTGITLPFMSYGGSSILSSFIALGILQVASEDLSWKYEKSTEPEEAKNMGEIS</sequence>
<dbReference type="GO" id="GO:0051301">
    <property type="term" value="P:cell division"/>
    <property type="evidence" value="ECO:0007669"/>
    <property type="project" value="UniProtKB-KW"/>
</dbReference>